<sequence length="201" mass="21180">MTGALAGLALAIPLGPMAILLISTTLKHGRGIGIFGALAMASVDFSYAALVFAFGTAIVNLLTGWVMPLRILGSAILIFVAVKIFMDARRSSKIESPDMSNSTASRLKTYAKFFGLTVLNPATAFYFFGITPSVATLSQGTGLFGIALFAVGVFIGSVVWQMGLVFAAQLTKSFTDVRVQHRIQYAGAILILGLAIGLLLK</sequence>
<feature type="transmembrane region" description="Helical" evidence="6">
    <location>
        <begin position="142"/>
        <end position="171"/>
    </location>
</feature>
<evidence type="ECO:0000256" key="4">
    <source>
        <dbReference type="ARBA" id="ARBA00022989"/>
    </source>
</evidence>
<feature type="transmembrane region" description="Helical" evidence="6">
    <location>
        <begin position="183"/>
        <end position="200"/>
    </location>
</feature>
<dbReference type="GO" id="GO:0005886">
    <property type="term" value="C:plasma membrane"/>
    <property type="evidence" value="ECO:0007669"/>
    <property type="project" value="UniProtKB-SubCell"/>
</dbReference>
<feature type="transmembrane region" description="Helical" evidence="6">
    <location>
        <begin position="107"/>
        <end position="130"/>
    </location>
</feature>
<keyword evidence="4 6" id="KW-1133">Transmembrane helix</keyword>
<dbReference type="PANTHER" id="PTHR30086:SF20">
    <property type="entry name" value="ARGININE EXPORTER PROTEIN ARGO-RELATED"/>
    <property type="match status" value="1"/>
</dbReference>
<evidence type="ECO:0000256" key="3">
    <source>
        <dbReference type="ARBA" id="ARBA00022692"/>
    </source>
</evidence>
<keyword evidence="5 6" id="KW-0472">Membrane</keyword>
<organism evidence="7 8">
    <name type="scientific">Rhodoluna lacicola</name>
    <dbReference type="NCBI Taxonomy" id="529884"/>
    <lineage>
        <taxon>Bacteria</taxon>
        <taxon>Bacillati</taxon>
        <taxon>Actinomycetota</taxon>
        <taxon>Actinomycetes</taxon>
        <taxon>Micrococcales</taxon>
        <taxon>Microbacteriaceae</taxon>
        <taxon>Luna cluster</taxon>
        <taxon>Luna-1 subcluster</taxon>
        <taxon>Rhodoluna</taxon>
    </lineage>
</organism>
<feature type="transmembrane region" description="Helical" evidence="6">
    <location>
        <begin position="33"/>
        <end position="59"/>
    </location>
</feature>
<evidence type="ECO:0000256" key="2">
    <source>
        <dbReference type="ARBA" id="ARBA00022475"/>
    </source>
</evidence>
<name>A0A060JNG8_9MICO</name>
<dbReference type="HOGENOM" id="CLU_087840_2_1_11"/>
<keyword evidence="2" id="KW-1003">Cell membrane</keyword>
<feature type="transmembrane region" description="Helical" evidence="6">
    <location>
        <begin position="6"/>
        <end position="26"/>
    </location>
</feature>
<reference evidence="7 8" key="1">
    <citation type="journal article" date="2014" name="Int. J. Syst. Evol. Microbiol.">
        <title>Rhodoluna lacicola gen. nov., sp. nov., a planktonic freshwater bacterium with stream-lined genome.</title>
        <authorList>
            <person name="Hahn M."/>
            <person name="Schmidt J."/>
            <person name="Taipale S.J."/>
            <person name="Doolittle W.F."/>
            <person name="Koll U."/>
        </authorList>
    </citation>
    <scope>NUCLEOTIDE SEQUENCE [LARGE SCALE GENOMIC DNA]</scope>
    <source>
        <strain evidence="7 8">MWH-Ta8</strain>
    </source>
</reference>
<dbReference type="PANTHER" id="PTHR30086">
    <property type="entry name" value="ARGININE EXPORTER PROTEIN ARGO"/>
    <property type="match status" value="1"/>
</dbReference>
<dbReference type="EMBL" id="CP007490">
    <property type="protein sequence ID" value="AIC47729.1"/>
    <property type="molecule type" value="Genomic_DNA"/>
</dbReference>
<keyword evidence="8" id="KW-1185">Reference proteome</keyword>
<dbReference type="eggNOG" id="COG1280">
    <property type="taxonomic scope" value="Bacteria"/>
</dbReference>
<dbReference type="GO" id="GO:0015171">
    <property type="term" value="F:amino acid transmembrane transporter activity"/>
    <property type="evidence" value="ECO:0007669"/>
    <property type="project" value="TreeGrafter"/>
</dbReference>
<evidence type="ECO:0000313" key="8">
    <source>
        <dbReference type="Proteomes" id="UP000067708"/>
    </source>
</evidence>
<dbReference type="KEGG" id="rla:Rhola_00009270"/>
<protein>
    <submittedName>
        <fullName evidence="7">Threonine efflux protein</fullName>
    </submittedName>
</protein>
<proteinExistence type="predicted"/>
<accession>A0A060JNG8</accession>
<dbReference type="Proteomes" id="UP000067708">
    <property type="component" value="Chromosome"/>
</dbReference>
<feature type="transmembrane region" description="Helical" evidence="6">
    <location>
        <begin position="65"/>
        <end position="86"/>
    </location>
</feature>
<evidence type="ECO:0000256" key="1">
    <source>
        <dbReference type="ARBA" id="ARBA00004651"/>
    </source>
</evidence>
<dbReference type="RefSeq" id="WP_158384501.1">
    <property type="nucleotide sequence ID" value="NZ_CP007490.1"/>
</dbReference>
<keyword evidence="3 6" id="KW-0812">Transmembrane</keyword>
<gene>
    <name evidence="7" type="ORF">Rhola_00009270</name>
</gene>
<evidence type="ECO:0000256" key="6">
    <source>
        <dbReference type="SAM" id="Phobius"/>
    </source>
</evidence>
<evidence type="ECO:0000256" key="5">
    <source>
        <dbReference type="ARBA" id="ARBA00023136"/>
    </source>
</evidence>
<comment type="subcellular location">
    <subcellularLocation>
        <location evidence="1">Cell membrane</location>
        <topology evidence="1">Multi-pass membrane protein</topology>
    </subcellularLocation>
</comment>
<dbReference type="Pfam" id="PF01810">
    <property type="entry name" value="LysE"/>
    <property type="match status" value="1"/>
</dbReference>
<dbReference type="OrthoDB" id="4774807at2"/>
<dbReference type="AlphaFoldDB" id="A0A060JNG8"/>
<dbReference type="InterPro" id="IPR001123">
    <property type="entry name" value="LeuE-type"/>
</dbReference>
<evidence type="ECO:0000313" key="7">
    <source>
        <dbReference type="EMBL" id="AIC47729.1"/>
    </source>
</evidence>